<gene>
    <name evidence="1" type="ORF">NCTC9380_02579</name>
</gene>
<name>A0A378NMT4_MANHA</name>
<dbReference type="AlphaFoldDB" id="A0A378NMT4"/>
<evidence type="ECO:0000313" key="2">
    <source>
        <dbReference type="Proteomes" id="UP000254031"/>
    </source>
</evidence>
<sequence>MTLTGQAYRVIFKELKEQQESEFEQAFKKGIAKIQQNQTQESILVNRDMFQAEKLTLLSQKLEAVEQLLRLELNQPNFQAKLEDYADALRTTILSKVAK</sequence>
<proteinExistence type="predicted"/>
<dbReference type="Proteomes" id="UP000254031">
    <property type="component" value="Unassembled WGS sequence"/>
</dbReference>
<reference evidence="1 2" key="1">
    <citation type="submission" date="2018-06" db="EMBL/GenBank/DDBJ databases">
        <authorList>
            <consortium name="Pathogen Informatics"/>
            <person name="Doyle S."/>
        </authorList>
    </citation>
    <scope>NUCLEOTIDE SEQUENCE [LARGE SCALE GENOMIC DNA]</scope>
    <source>
        <strain evidence="1 2">NCTC9380</strain>
    </source>
</reference>
<protein>
    <submittedName>
        <fullName evidence="1">Uncharacterized protein</fullName>
    </submittedName>
</protein>
<accession>A0A378NMT4</accession>
<dbReference type="EMBL" id="UGPL01000006">
    <property type="protein sequence ID" value="STY67228.1"/>
    <property type="molecule type" value="Genomic_DNA"/>
</dbReference>
<organism evidence="1 2">
    <name type="scientific">Mannheimia haemolytica</name>
    <name type="common">Pasteurella haemolytica</name>
    <dbReference type="NCBI Taxonomy" id="75985"/>
    <lineage>
        <taxon>Bacteria</taxon>
        <taxon>Pseudomonadati</taxon>
        <taxon>Pseudomonadota</taxon>
        <taxon>Gammaproteobacteria</taxon>
        <taxon>Pasteurellales</taxon>
        <taxon>Pasteurellaceae</taxon>
        <taxon>Mannheimia</taxon>
    </lineage>
</organism>
<evidence type="ECO:0000313" key="1">
    <source>
        <dbReference type="EMBL" id="STY67228.1"/>
    </source>
</evidence>